<protein>
    <submittedName>
        <fullName evidence="3">Uncharacterized protein</fullName>
    </submittedName>
</protein>
<dbReference type="AlphaFoldDB" id="A0A1L9QKH8"/>
<comment type="caution">
    <text evidence="3">The sequence shown here is derived from an EMBL/GenBank/DDBJ whole genome shotgun (WGS) entry which is preliminary data.</text>
</comment>
<evidence type="ECO:0000313" key="4">
    <source>
        <dbReference type="Proteomes" id="UP000183940"/>
    </source>
</evidence>
<evidence type="ECO:0000256" key="1">
    <source>
        <dbReference type="SAM" id="Coils"/>
    </source>
</evidence>
<gene>
    <name evidence="3" type="ORF">BI308_23160</name>
</gene>
<dbReference type="Proteomes" id="UP000183940">
    <property type="component" value="Unassembled WGS sequence"/>
</dbReference>
<keyword evidence="4" id="KW-1185">Reference proteome</keyword>
<dbReference type="EMBL" id="MLAW01000061">
    <property type="protein sequence ID" value="OJJ16918.1"/>
    <property type="molecule type" value="Genomic_DNA"/>
</dbReference>
<reference evidence="3" key="1">
    <citation type="submission" date="2016-10" db="EMBL/GenBank/DDBJ databases">
        <title>CRISPR-Cas defence system in Roseofilum reptotaenium: evidence of a bacteriophage-cyanobacterium arms race in the coral black band disease.</title>
        <authorList>
            <person name="Buerger P."/>
            <person name="Wood-Charlson E.M."/>
            <person name="Weynberg K.D."/>
            <person name="Willis B."/>
            <person name="Van Oppen M.J."/>
        </authorList>
    </citation>
    <scope>NUCLEOTIDE SEQUENCE [LARGE SCALE GENOMIC DNA]</scope>
    <source>
        <strain evidence="3">AO1-A</strain>
    </source>
</reference>
<organism evidence="3 4">
    <name type="scientific">Roseofilum reptotaenium AO1-A</name>
    <dbReference type="NCBI Taxonomy" id="1925591"/>
    <lineage>
        <taxon>Bacteria</taxon>
        <taxon>Bacillati</taxon>
        <taxon>Cyanobacteriota</taxon>
        <taxon>Cyanophyceae</taxon>
        <taxon>Desertifilales</taxon>
        <taxon>Desertifilaceae</taxon>
        <taxon>Roseofilum</taxon>
    </lineage>
</organism>
<sequence length="810" mass="93464">MAINLKKNIGKPPRPPQKKLKKSRERLGVPEIEEYESWDGLVSLEENKLGNSPFGALGEILDAPWEGIENVLELANDYLDKVTGEETQIYTIPYDNDFDYSEWNPLLNPEDNWQDVRQIGFSHEIVSNDCETCILIFPGLGLRMNPMIYCRRNESSECTEEPIPEGVETEDEEIGTETIQYELPGGIYYLPKATQFSRFSRPYRFWRDDKGAIKTSPIVSSALFRQQRTMYQENKVSEEIIKAHGGMFISDTYHPDTWIKGEIFPLYSQYDEQGNPASGAVLINENQQSYVPKVFVKCSRLLIVSETESQGEEKFTHTGIFYQLCSKWESIYTWHAPSYAGINASLHTVYHEGLERRVFRRRNNALWANDVVEVSRKYLGDPLFLQIPNILAYHISSFDWRRGRGEGLWIPACDDRMYPDYRHFEKVSNEKLICAKRVPQENIMARCCSGIQCSEIIRRLKDTQKKLKEIEKTINKFEDVVAPDKFPVQFPRKLIDPTRPKGGGSVKLESYPRLFEYLMRQHDRTAGQWPFFLEIGDTKVEVNSIADALQQHIQIDLETGGDTDILMNVAVRILLESGITHKISAETRAELSELIDWIGFEGKEAQEKIPMYLDPTIDGTPLDKLQEEETEKLLPKLLREREQNINYYENRDEHTLVTRLMMIQKETNAAATAVSTPVKSKFDIWNALQNFDLNKAVTGLELIQTIRKAFLASAANPESFEQYLADMEKRYSKNNSPIPEDNQHDYQLDNNPATGLPVIELEPTEHITSLADEFRPREPNSEFWSKKKGFGDKNYQTKKKPRINTKKKTK</sequence>
<feature type="region of interest" description="Disordered" evidence="2">
    <location>
        <begin position="732"/>
        <end position="756"/>
    </location>
</feature>
<evidence type="ECO:0000313" key="3">
    <source>
        <dbReference type="EMBL" id="OJJ16918.1"/>
    </source>
</evidence>
<keyword evidence="1" id="KW-0175">Coiled coil</keyword>
<dbReference type="STRING" id="1925591.BI308_23160"/>
<feature type="region of interest" description="Disordered" evidence="2">
    <location>
        <begin position="1"/>
        <end position="26"/>
    </location>
</feature>
<proteinExistence type="predicted"/>
<feature type="coiled-coil region" evidence="1">
    <location>
        <begin position="453"/>
        <end position="480"/>
    </location>
</feature>
<accession>A0A1L9QKH8</accession>
<feature type="region of interest" description="Disordered" evidence="2">
    <location>
        <begin position="770"/>
        <end position="810"/>
    </location>
</feature>
<name>A0A1L9QKH8_9CYAN</name>
<feature type="compositionally biased region" description="Basic residues" evidence="2">
    <location>
        <begin position="796"/>
        <end position="810"/>
    </location>
</feature>
<evidence type="ECO:0000256" key="2">
    <source>
        <dbReference type="SAM" id="MobiDB-lite"/>
    </source>
</evidence>